<feature type="region of interest" description="Disordered" evidence="1">
    <location>
        <begin position="268"/>
        <end position="287"/>
    </location>
</feature>
<feature type="signal peptide" evidence="2">
    <location>
        <begin position="1"/>
        <end position="21"/>
    </location>
</feature>
<keyword evidence="4" id="KW-1185">Reference proteome</keyword>
<organism evidence="3 4">
    <name type="scientific">Apiospora rasikravindrae</name>
    <dbReference type="NCBI Taxonomy" id="990691"/>
    <lineage>
        <taxon>Eukaryota</taxon>
        <taxon>Fungi</taxon>
        <taxon>Dikarya</taxon>
        <taxon>Ascomycota</taxon>
        <taxon>Pezizomycotina</taxon>
        <taxon>Sordariomycetes</taxon>
        <taxon>Xylariomycetidae</taxon>
        <taxon>Amphisphaeriales</taxon>
        <taxon>Apiosporaceae</taxon>
        <taxon>Apiospora</taxon>
    </lineage>
</organism>
<dbReference type="PANTHER" id="PTHR11799:SF30">
    <property type="entry name" value="SERUM PARAOXONASE_ARYLESTERASE 2"/>
    <property type="match status" value="1"/>
</dbReference>
<sequence length="405" mass="44551">MAWGSTWILVLVAALSAFVYPRVPLIQTFYSNSPDRLNQINNIGSGSYEVKFAEKLRSCEDIILVESKGVAIVGCDAGRERWNTVMGIFLPGPVPSAEIYVYDYNLPDDESLNQLQIVGYGPGQDLHTLGLAFDEDTSSLFIANHRRDGSRVDVFHLDFESHTLRHAHSIQHPLIRAPNSILLVNSHEFYVSNDHHFLAKDHPVLSKLETYTGFPTGTLVHVDMSPMLDNPTNAVDAEVVARLPFPNGIELVNETTLTVASTNTASLRLYDVTPPPPGGSSRRHPTLRSSSSIQLPFLPDNLSKSFDGSIVIAGHPHAPSLSKFAAARHICNSPEEHAKAEPSVQEFCEKGKAGSWVSQWTQAEGVKHLHVGTEYPTSCTAIRDLDRKVGIISGLYAKGLLVWRD</sequence>
<evidence type="ECO:0000256" key="2">
    <source>
        <dbReference type="SAM" id="SignalP"/>
    </source>
</evidence>
<dbReference type="PANTHER" id="PTHR11799">
    <property type="entry name" value="PARAOXONASE"/>
    <property type="match status" value="1"/>
</dbReference>
<reference evidence="3 4" key="1">
    <citation type="submission" date="2023-01" db="EMBL/GenBank/DDBJ databases">
        <title>Analysis of 21 Apiospora genomes using comparative genomics revels a genus with tremendous synthesis potential of carbohydrate active enzymes and secondary metabolites.</title>
        <authorList>
            <person name="Sorensen T."/>
        </authorList>
    </citation>
    <scope>NUCLEOTIDE SEQUENCE [LARGE SCALE GENOMIC DNA]</scope>
    <source>
        <strain evidence="3 4">CBS 33761</strain>
    </source>
</reference>
<evidence type="ECO:0000313" key="3">
    <source>
        <dbReference type="EMBL" id="KAK8023648.1"/>
    </source>
</evidence>
<dbReference type="Gene3D" id="2.120.10.30">
    <property type="entry name" value="TolB, C-terminal domain"/>
    <property type="match status" value="1"/>
</dbReference>
<dbReference type="Proteomes" id="UP001444661">
    <property type="component" value="Unassembled WGS sequence"/>
</dbReference>
<evidence type="ECO:0000313" key="4">
    <source>
        <dbReference type="Proteomes" id="UP001444661"/>
    </source>
</evidence>
<name>A0ABR1S0V6_9PEZI</name>
<gene>
    <name evidence="3" type="ORF">PG993_011714</name>
</gene>
<keyword evidence="2" id="KW-0732">Signal</keyword>
<feature type="chain" id="PRO_5046655292" description="Paraoxonase" evidence="2">
    <location>
        <begin position="22"/>
        <end position="405"/>
    </location>
</feature>
<dbReference type="InterPro" id="IPR011042">
    <property type="entry name" value="6-blade_b-propeller_TolB-like"/>
</dbReference>
<dbReference type="EMBL" id="JAQQWK010000011">
    <property type="protein sequence ID" value="KAK8023648.1"/>
    <property type="molecule type" value="Genomic_DNA"/>
</dbReference>
<protein>
    <recommendedName>
        <fullName evidence="5">Paraoxonase</fullName>
    </recommendedName>
</protein>
<proteinExistence type="predicted"/>
<dbReference type="SUPFAM" id="SSF63829">
    <property type="entry name" value="Calcium-dependent phosphotriesterase"/>
    <property type="match status" value="1"/>
</dbReference>
<accession>A0ABR1S0V6</accession>
<evidence type="ECO:0000256" key="1">
    <source>
        <dbReference type="SAM" id="MobiDB-lite"/>
    </source>
</evidence>
<dbReference type="InterPro" id="IPR051288">
    <property type="entry name" value="Serum_paraoxonase/arylesterase"/>
</dbReference>
<comment type="caution">
    <text evidence="3">The sequence shown here is derived from an EMBL/GenBank/DDBJ whole genome shotgun (WGS) entry which is preliminary data.</text>
</comment>
<evidence type="ECO:0008006" key="5">
    <source>
        <dbReference type="Google" id="ProtNLM"/>
    </source>
</evidence>